<protein>
    <submittedName>
        <fullName evidence="1">Uncharacterized protein</fullName>
    </submittedName>
</protein>
<dbReference type="AlphaFoldDB" id="A0A6J4R6T2"/>
<dbReference type="InterPro" id="IPR028994">
    <property type="entry name" value="Integrin_alpha_N"/>
</dbReference>
<name>A0A6J4R6T2_9ACTN</name>
<reference evidence="1" key="1">
    <citation type="submission" date="2020-02" db="EMBL/GenBank/DDBJ databases">
        <authorList>
            <person name="Meier V. D."/>
        </authorList>
    </citation>
    <scope>NUCLEOTIDE SEQUENCE</scope>
    <source>
        <strain evidence="1">AVDCRST_MAG25</strain>
    </source>
</reference>
<evidence type="ECO:0000313" key="1">
    <source>
        <dbReference type="EMBL" id="CAA9465734.1"/>
    </source>
</evidence>
<proteinExistence type="predicted"/>
<organism evidence="1">
    <name type="scientific">uncultured Rubrobacteraceae bacterium</name>
    <dbReference type="NCBI Taxonomy" id="349277"/>
    <lineage>
        <taxon>Bacteria</taxon>
        <taxon>Bacillati</taxon>
        <taxon>Actinomycetota</taxon>
        <taxon>Rubrobacteria</taxon>
        <taxon>Rubrobacterales</taxon>
        <taxon>Rubrobacteraceae</taxon>
        <taxon>environmental samples</taxon>
    </lineage>
</organism>
<sequence length="370" mass="38119">MPETRPVDVELGGEPVWVVGVPLGGGTGWVVALTSGRLEAYRLAGEGAEVEPWLVVPDELPPGAPPLVAAEGERLRLVSSTEGKPSPLTHPVPAGGRLVGVDGEGRLSAEPGGDVGVAALPDARVVRGEGGTLAVASDPTASYEHGVLGDEVEAGSITLLEEGSGGPEVSGKVLPESGGVFEGLAPVWFEASPGLELLAVTESEGESGSRISAYAPDGTLALSGPFVGEPMKWRHLLAAGPFGPDGEVELAVTRTPHVGGVIEFYRPNPGEGTLEIVATLPGYTTHTLYSRNLDSVRAGDLDGDGAWEVLVPDRFRTGLAAVRHAREGAEEAWKVPIGGTLTTNLASATDREGRLSIAAGRTDGVLRIWP</sequence>
<gene>
    <name evidence="1" type="ORF">AVDCRST_MAG25-1503</name>
</gene>
<dbReference type="SUPFAM" id="SSF69318">
    <property type="entry name" value="Integrin alpha N-terminal domain"/>
    <property type="match status" value="1"/>
</dbReference>
<dbReference type="EMBL" id="CADCVI010000090">
    <property type="protein sequence ID" value="CAA9465734.1"/>
    <property type="molecule type" value="Genomic_DNA"/>
</dbReference>
<accession>A0A6J4R6T2</accession>